<reference evidence="2" key="1">
    <citation type="submission" date="2023-07" db="EMBL/GenBank/DDBJ databases">
        <title>Ureibacillus sp. isolated from freshwater well.</title>
        <authorList>
            <person name="Kirdat K."/>
            <person name="Bhatt A."/>
            <person name="Teware R."/>
            <person name="Bhavsar Y."/>
            <person name="Yadav A."/>
        </authorList>
    </citation>
    <scope>NUCLEOTIDE SEQUENCE</scope>
    <source>
        <strain evidence="2">BA0131</strain>
    </source>
</reference>
<dbReference type="EMBL" id="JAUHTQ010000004">
    <property type="protein sequence ID" value="MDN4493360.1"/>
    <property type="molecule type" value="Genomic_DNA"/>
</dbReference>
<dbReference type="InterPro" id="IPR014001">
    <property type="entry name" value="Helicase_ATP-bd"/>
</dbReference>
<keyword evidence="3" id="KW-1185">Reference proteome</keyword>
<accession>A0ABT8GPM9</accession>
<dbReference type="PROSITE" id="PS51192">
    <property type="entry name" value="HELICASE_ATP_BIND_1"/>
    <property type="match status" value="1"/>
</dbReference>
<dbReference type="Pfam" id="PF04851">
    <property type="entry name" value="ResIII"/>
    <property type="match status" value="1"/>
</dbReference>
<keyword evidence="2" id="KW-0067">ATP-binding</keyword>
<keyword evidence="2" id="KW-0347">Helicase</keyword>
<dbReference type="Gene3D" id="3.40.50.300">
    <property type="entry name" value="P-loop containing nucleotide triphosphate hydrolases"/>
    <property type="match status" value="2"/>
</dbReference>
<feature type="domain" description="Helicase ATP-binding" evidence="1">
    <location>
        <begin position="16"/>
        <end position="170"/>
    </location>
</feature>
<gene>
    <name evidence="2" type="ORF">QYB95_07420</name>
</gene>
<organism evidence="2 3">
    <name type="scientific">Ureibacillus aquaedulcis</name>
    <dbReference type="NCBI Taxonomy" id="3058421"/>
    <lineage>
        <taxon>Bacteria</taxon>
        <taxon>Bacillati</taxon>
        <taxon>Bacillota</taxon>
        <taxon>Bacilli</taxon>
        <taxon>Bacillales</taxon>
        <taxon>Caryophanaceae</taxon>
        <taxon>Ureibacillus</taxon>
    </lineage>
</organism>
<comment type="caution">
    <text evidence="2">The sequence shown here is derived from an EMBL/GenBank/DDBJ whole genome shotgun (WGS) entry which is preliminary data.</text>
</comment>
<dbReference type="SUPFAM" id="SSF52540">
    <property type="entry name" value="P-loop containing nucleoside triphosphate hydrolases"/>
    <property type="match status" value="1"/>
</dbReference>
<dbReference type="InterPro" id="IPR027417">
    <property type="entry name" value="P-loop_NTPase"/>
</dbReference>
<evidence type="ECO:0000313" key="3">
    <source>
        <dbReference type="Proteomes" id="UP001172743"/>
    </source>
</evidence>
<sequence>MENKQYVSEVITTDVIDKLENGKNYLIGSEMSSGKNYWARHVLLPYALDTKKRTLFLSHRTQSLKQQQSYLEDYRLERERQFLGGMYELKTYQSFQNMIKRRDPILKTFDYIVCDEAHYFVSDSAFNTKTELSFNYLNENTDAVKIFMTATSDGLFYLPWKNKFEVLKEANFYNNSVKDLYRYEKDETVLSVISNEVENDNKVLMFHNSVETIAEFNIGNSKILHAGNRENSSEFKQIAESQQFECDILNTTKLLTEGTEIKDDSVETVVIHGISDIDTFVQATARVRNQKVNVYYKRISKKSIQAKLRYLEKQLHYYDEFDRLGEIEFIKEYGIDVIGKSMKAFYLDTVIDPESNQEYTRLKVHQTGLAYLCYQEEVYSFMNELGFEAFFDKYFPNIQFYDLELLKRENCIKLDIIDNYSNKKIFRDQQQELVNVICSKYGLRGKNGSTKVGMKTINSFFEENNIPYVIESKKDNTRDSETYGKRYWILNNN</sequence>
<protein>
    <submittedName>
        <fullName evidence="2">DEAD/DEAH box helicase family protein</fullName>
    </submittedName>
</protein>
<dbReference type="InterPro" id="IPR006935">
    <property type="entry name" value="Helicase/UvrB_N"/>
</dbReference>
<dbReference type="RefSeq" id="WP_301137669.1">
    <property type="nucleotide sequence ID" value="NZ_JAUHTQ010000004.1"/>
</dbReference>
<dbReference type="SMART" id="SM00487">
    <property type="entry name" value="DEXDc"/>
    <property type="match status" value="1"/>
</dbReference>
<name>A0ABT8GPM9_9BACL</name>
<keyword evidence="2" id="KW-0378">Hydrolase</keyword>
<evidence type="ECO:0000313" key="2">
    <source>
        <dbReference type="EMBL" id="MDN4493360.1"/>
    </source>
</evidence>
<proteinExistence type="predicted"/>
<dbReference type="Proteomes" id="UP001172743">
    <property type="component" value="Unassembled WGS sequence"/>
</dbReference>
<dbReference type="GO" id="GO:0004386">
    <property type="term" value="F:helicase activity"/>
    <property type="evidence" value="ECO:0007669"/>
    <property type="project" value="UniProtKB-KW"/>
</dbReference>
<evidence type="ECO:0000259" key="1">
    <source>
        <dbReference type="PROSITE" id="PS51192"/>
    </source>
</evidence>
<keyword evidence="2" id="KW-0547">Nucleotide-binding</keyword>